<evidence type="ECO:0000313" key="3">
    <source>
        <dbReference type="Proteomes" id="UP000265020"/>
    </source>
</evidence>
<dbReference type="OMA" id="NCPSIAT"/>
<dbReference type="AlphaFoldDB" id="A0A3Q2DU76"/>
<organism evidence="2 3">
    <name type="scientific">Cyprinodon variegatus</name>
    <name type="common">Sheepshead minnow</name>
    <dbReference type="NCBI Taxonomy" id="28743"/>
    <lineage>
        <taxon>Eukaryota</taxon>
        <taxon>Metazoa</taxon>
        <taxon>Chordata</taxon>
        <taxon>Craniata</taxon>
        <taxon>Vertebrata</taxon>
        <taxon>Euteleostomi</taxon>
        <taxon>Actinopterygii</taxon>
        <taxon>Neopterygii</taxon>
        <taxon>Teleostei</taxon>
        <taxon>Neoteleostei</taxon>
        <taxon>Acanthomorphata</taxon>
        <taxon>Ovalentaria</taxon>
        <taxon>Atherinomorphae</taxon>
        <taxon>Cyprinodontiformes</taxon>
        <taxon>Cyprinodontidae</taxon>
        <taxon>Cyprinodon</taxon>
    </lineage>
</organism>
<dbReference type="InterPro" id="IPR000340">
    <property type="entry name" value="Dual-sp_phosphatase_cat-dom"/>
</dbReference>
<reference evidence="2" key="1">
    <citation type="submission" date="2025-08" db="UniProtKB">
        <authorList>
            <consortium name="Ensembl"/>
        </authorList>
    </citation>
    <scope>IDENTIFICATION</scope>
</reference>
<dbReference type="PROSITE" id="PS50056">
    <property type="entry name" value="TYR_PHOSPHATASE_2"/>
    <property type="match status" value="1"/>
</dbReference>
<feature type="domain" description="Tyrosine specific protein phosphatases" evidence="1">
    <location>
        <begin position="111"/>
        <end position="173"/>
    </location>
</feature>
<dbReference type="PANTHER" id="PTHR10367:SF9">
    <property type="entry name" value="DUAL-SPECIFICITY PHOSPHATASE 11 (RNA_RNP COMPLEX 1-INTERACTING)"/>
    <property type="match status" value="1"/>
</dbReference>
<sequence>MAQQKKKKNHKKGIPDRWLDYCPVGRRIPGTRFIAFKVPLKPSLNCQVPDSQSFSLWDLLDSVERQNQELGLIVDLTFTTRYYSVEDVPQSCSYIKIFTEGHRVPSDATILGFKRAVKQFLNENQNNNKLIGVHCTHGLNRTGYLICRYLIDVDGVDPEAALDSAAAFMFLVE</sequence>
<evidence type="ECO:0000259" key="1">
    <source>
        <dbReference type="PROSITE" id="PS50056"/>
    </source>
</evidence>
<keyword evidence="3" id="KW-1185">Reference proteome</keyword>
<proteinExistence type="predicted"/>
<dbReference type="PANTHER" id="PTHR10367">
    <property type="entry name" value="MRNA-CAPPING ENZYME"/>
    <property type="match status" value="1"/>
</dbReference>
<dbReference type="InterPro" id="IPR000387">
    <property type="entry name" value="Tyr_Pase_dom"/>
</dbReference>
<name>A0A3Q2DU76_CYPVA</name>
<dbReference type="InterPro" id="IPR029021">
    <property type="entry name" value="Prot-tyrosine_phosphatase-like"/>
</dbReference>
<dbReference type="Proteomes" id="UP000265020">
    <property type="component" value="Unassembled WGS sequence"/>
</dbReference>
<accession>A0A3Q2DU76</accession>
<dbReference type="GeneTree" id="ENSGT00940000155847"/>
<dbReference type="STRING" id="28743.ENSCVAP00000022434"/>
<dbReference type="Gene3D" id="3.90.190.10">
    <property type="entry name" value="Protein tyrosine phosphatase superfamily"/>
    <property type="match status" value="1"/>
</dbReference>
<dbReference type="InterPro" id="IPR016130">
    <property type="entry name" value="Tyr_Pase_AS"/>
</dbReference>
<protein>
    <submittedName>
        <fullName evidence="2">Dual specificity phosphatase 11 (RNA/RNP complex 1-interacting)</fullName>
    </submittedName>
</protein>
<reference evidence="2" key="2">
    <citation type="submission" date="2025-09" db="UniProtKB">
        <authorList>
            <consortium name="Ensembl"/>
        </authorList>
    </citation>
    <scope>IDENTIFICATION</scope>
</reference>
<dbReference type="GO" id="GO:0004651">
    <property type="term" value="F:polynucleotide 5'-phosphatase activity"/>
    <property type="evidence" value="ECO:0007669"/>
    <property type="project" value="TreeGrafter"/>
</dbReference>
<evidence type="ECO:0000313" key="2">
    <source>
        <dbReference type="Ensembl" id="ENSCVAP00000022434.1"/>
    </source>
</evidence>
<dbReference type="PROSITE" id="PS00383">
    <property type="entry name" value="TYR_PHOSPHATASE_1"/>
    <property type="match status" value="1"/>
</dbReference>
<dbReference type="SUPFAM" id="SSF52799">
    <property type="entry name" value="(Phosphotyrosine protein) phosphatases II"/>
    <property type="match status" value="1"/>
</dbReference>
<dbReference type="Ensembl" id="ENSCVAT00000009298.1">
    <property type="protein sequence ID" value="ENSCVAP00000022434.1"/>
    <property type="gene ID" value="ENSCVAG00000005126.1"/>
</dbReference>
<dbReference type="Pfam" id="PF00782">
    <property type="entry name" value="DSPc"/>
    <property type="match status" value="1"/>
</dbReference>
<dbReference type="InterPro" id="IPR051029">
    <property type="entry name" value="mRNA_Capping_Enz/RNA_Phosphat"/>
</dbReference>